<organism evidence="1 2">
    <name type="scientific">Olsenella uli (strain ATCC 49627 / DSM 7084 / CCUG 31166 / CIP 109912 / JCM 12494 / LMG 11480 / NCIMB 702895 / VPI D76D-27C)</name>
    <name type="common">Lactobacillus uli</name>
    <dbReference type="NCBI Taxonomy" id="633147"/>
    <lineage>
        <taxon>Bacteria</taxon>
        <taxon>Bacillati</taxon>
        <taxon>Actinomycetota</taxon>
        <taxon>Coriobacteriia</taxon>
        <taxon>Coriobacteriales</taxon>
        <taxon>Atopobiaceae</taxon>
        <taxon>Olsenella</taxon>
    </lineage>
</organism>
<dbReference type="STRING" id="633147.Olsu_1418"/>
<evidence type="ECO:0000313" key="1">
    <source>
        <dbReference type="EMBL" id="ADK68521.1"/>
    </source>
</evidence>
<dbReference type="KEGG" id="ols:Olsu_1418"/>
<dbReference type="HOGENOM" id="CLU_3382964_0_0_11"/>
<sequence length="33" mass="3520">MDTQRTDGYWGLPGRGMGAFGEKGGFSTEVLPT</sequence>
<reference evidence="1 2" key="1">
    <citation type="journal article" date="2010" name="Stand. Genomic Sci.">
        <title>Complete genome sequence of Olsenella uli type strain (VPI D76D-27C).</title>
        <authorList>
            <person name="Goker M."/>
            <person name="Held B."/>
            <person name="Lucas S."/>
            <person name="Nolan M."/>
            <person name="Yasawong M."/>
            <person name="Glavina Del Rio T."/>
            <person name="Tice H."/>
            <person name="Cheng J.F."/>
            <person name="Bruce D."/>
            <person name="Detter J.C."/>
            <person name="Tapia R."/>
            <person name="Han C."/>
            <person name="Goodwin L."/>
            <person name="Pitluck S."/>
            <person name="Liolios K."/>
            <person name="Ivanova N."/>
            <person name="Mavromatis K."/>
            <person name="Mikhailova N."/>
            <person name="Pati A."/>
            <person name="Chen A."/>
            <person name="Palaniappan K."/>
            <person name="Land M."/>
            <person name="Hauser L."/>
            <person name="Chang Y.J."/>
            <person name="Jeffries C.D."/>
            <person name="Rohde M."/>
            <person name="Sikorski J."/>
            <person name="Pukall R."/>
            <person name="Woyke T."/>
            <person name="Bristow J."/>
            <person name="Eisen J.A."/>
            <person name="Markowitz V."/>
            <person name="Hugenholtz P."/>
            <person name="Kyrpides N.C."/>
            <person name="Klenk H.P."/>
            <person name="Lapidus A."/>
        </authorList>
    </citation>
    <scope>NUCLEOTIDE SEQUENCE [LARGE SCALE GENOMIC DNA]</scope>
    <source>
        <strain evidence="2">ATCC 49627 / DSM 7084 / CIP 109912 / JCM 12494 / NCIMB 702895 / VPI D76D-27C</strain>
    </source>
</reference>
<dbReference type="AlphaFoldDB" id="E1QWL8"/>
<proteinExistence type="predicted"/>
<protein>
    <submittedName>
        <fullName evidence="1">Uncharacterized protein</fullName>
    </submittedName>
</protein>
<gene>
    <name evidence="1" type="ordered locus">Olsu_1418</name>
</gene>
<dbReference type="Proteomes" id="UP000000333">
    <property type="component" value="Chromosome"/>
</dbReference>
<dbReference type="EMBL" id="CP002106">
    <property type="protein sequence ID" value="ADK68521.1"/>
    <property type="molecule type" value="Genomic_DNA"/>
</dbReference>
<evidence type="ECO:0000313" key="2">
    <source>
        <dbReference type="Proteomes" id="UP000000333"/>
    </source>
</evidence>
<accession>E1QWL8</accession>
<name>E1QWL8_OLSUV</name>
<keyword evidence="2" id="KW-1185">Reference proteome</keyword>